<dbReference type="PANTHER" id="PTHR19354">
    <property type="entry name" value="ZIPPER PUTATIVE TUMOR SUPPRESSOR 2 HOMOLOG-LIKE PROTEIN-RELATED"/>
    <property type="match status" value="1"/>
</dbReference>
<evidence type="ECO:0000313" key="8">
    <source>
        <dbReference type="RefSeq" id="XP_019626514.1"/>
    </source>
</evidence>
<feature type="region of interest" description="Disordered" evidence="4">
    <location>
        <begin position="264"/>
        <end position="412"/>
    </location>
</feature>
<sequence>MAQPAAYSLVMSDTTLLETSFLNHSDALPLVPPQHRSNVSPCSTIMGSVGSLLGKEDKNSNLPVQKVGYNREGLYDNCYDKHIYEDVEMKPAHKTGTLEGKAPPPKIMPFSGKLDKHTEKTVIRPTAFKPVVPRNRHSLQYFPPRPGNHLSDSRNSLQIPLFYNPKDRCGGGLQQNGFHSVQNLSLPERLPENLQQPGSRNSFSGGSSCNNNGPHNHNGGNHYSNTGSLSNTSSHSHSNTGSLNNGRVYSNGGNYSNGNIPGLIPNGLPNGNHHGGGNHYVDSRHMREGLPPRHKAPSMDRLSSPASRSSVTPTSNNNHTPILSYHASMTNLSTRSGHTPVQSHTPRSSLTPQSGHTPVPSHTPRANHTPSSTYGTGLNHTMSNGHKESSSSEHSQWSTISEDSTKELEEKVKEKESELVQLRKTMEENEMIIYNVYEEKQRKWEKEISDTKRDCEKKIKAAQQRASRTEQVLQLQIYQLQQEKKKISQEMSQLLQDNDKLDRQLDTYRSQTTETTQKLDETKWEMCQKSGEISLLKQQLKEAKSELSLKTNDVIASRGTIKDIKTELSEKDSQVTALQDKVSEKNAEILHYQDEVAKRQCEIDSLSDTLRKREDELMDLKDSYRQVKDDLSNVRAELDNKIKEEQLISQCDEVKERRKNKERDLIESLKVEVQRLRNELKTVHQRHDAQLMEFERERAIWQEEKEKVIHYQKQLQLNYVQMFRKTKNLEKEVQQLTLELERRDLESDSV</sequence>
<dbReference type="Proteomes" id="UP000515135">
    <property type="component" value="Unplaced"/>
</dbReference>
<reference evidence="6 7" key="1">
    <citation type="submission" date="2025-04" db="UniProtKB">
        <authorList>
            <consortium name="RefSeq"/>
        </authorList>
    </citation>
    <scope>IDENTIFICATION</scope>
    <source>
        <tissue evidence="6 7">Gonad</tissue>
    </source>
</reference>
<feature type="region of interest" description="Disordered" evidence="4">
    <location>
        <begin position="191"/>
        <end position="250"/>
    </location>
</feature>
<protein>
    <submittedName>
        <fullName evidence="6 7">Leucine zipper putative tumor suppressor 2 homolog</fullName>
    </submittedName>
</protein>
<keyword evidence="2" id="KW-0963">Cytoplasm</keyword>
<evidence type="ECO:0000313" key="5">
    <source>
        <dbReference type="Proteomes" id="UP000515135"/>
    </source>
</evidence>
<accession>A0A6P4YQ35</accession>
<dbReference type="RefSeq" id="XP_019626513.1">
    <property type="nucleotide sequence ID" value="XM_019770954.1"/>
</dbReference>
<feature type="compositionally biased region" description="Polar residues" evidence="4">
    <location>
        <begin position="364"/>
        <end position="384"/>
    </location>
</feature>
<evidence type="ECO:0000256" key="4">
    <source>
        <dbReference type="SAM" id="MobiDB-lite"/>
    </source>
</evidence>
<dbReference type="InterPro" id="IPR045329">
    <property type="entry name" value="LZTS"/>
</dbReference>
<dbReference type="Gene3D" id="1.10.287.1490">
    <property type="match status" value="1"/>
</dbReference>
<gene>
    <name evidence="6 7 8 9" type="primary">LOC109471611</name>
</gene>
<organism evidence="5 7">
    <name type="scientific">Branchiostoma belcheri</name>
    <name type="common">Amphioxus</name>
    <dbReference type="NCBI Taxonomy" id="7741"/>
    <lineage>
        <taxon>Eukaryota</taxon>
        <taxon>Metazoa</taxon>
        <taxon>Chordata</taxon>
        <taxon>Cephalochordata</taxon>
        <taxon>Leptocardii</taxon>
        <taxon>Amphioxiformes</taxon>
        <taxon>Branchiostomatidae</taxon>
        <taxon>Branchiostoma</taxon>
    </lineage>
</organism>
<dbReference type="OrthoDB" id="10030037at2759"/>
<feature type="region of interest" description="Disordered" evidence="4">
    <location>
        <begin position="134"/>
        <end position="153"/>
    </location>
</feature>
<evidence type="ECO:0000313" key="9">
    <source>
        <dbReference type="RefSeq" id="XP_019626515.1"/>
    </source>
</evidence>
<evidence type="ECO:0000256" key="1">
    <source>
        <dbReference type="ARBA" id="ARBA00004496"/>
    </source>
</evidence>
<evidence type="ECO:0000256" key="3">
    <source>
        <dbReference type="ARBA" id="ARBA00023054"/>
    </source>
</evidence>
<name>A0A6P4YQ35_BRABE</name>
<evidence type="ECO:0000313" key="7">
    <source>
        <dbReference type="RefSeq" id="XP_019626513.1"/>
    </source>
</evidence>
<dbReference type="RefSeq" id="XP_019626514.1">
    <property type="nucleotide sequence ID" value="XM_019770955.1"/>
</dbReference>
<dbReference type="GeneID" id="109471611"/>
<evidence type="ECO:0000256" key="2">
    <source>
        <dbReference type="ARBA" id="ARBA00022490"/>
    </source>
</evidence>
<dbReference type="RefSeq" id="XP_019626512.1">
    <property type="nucleotide sequence ID" value="XM_019770953.1"/>
</dbReference>
<dbReference type="PANTHER" id="PTHR19354:SF2">
    <property type="entry name" value="LEUCINE-RICH REPEAT-CONTAINING PROTEIN DDB_G0290503"/>
    <property type="match status" value="1"/>
</dbReference>
<feature type="compositionally biased region" description="Low complexity" evidence="4">
    <location>
        <begin position="392"/>
        <end position="402"/>
    </location>
</feature>
<dbReference type="Pfam" id="PF06818">
    <property type="entry name" value="Fez1"/>
    <property type="match status" value="1"/>
</dbReference>
<evidence type="ECO:0000313" key="6">
    <source>
        <dbReference type="RefSeq" id="XP_019626512.1"/>
    </source>
</evidence>
<dbReference type="RefSeq" id="XP_019626515.1">
    <property type="nucleotide sequence ID" value="XM_019770956.1"/>
</dbReference>
<dbReference type="GO" id="GO:0005737">
    <property type="term" value="C:cytoplasm"/>
    <property type="evidence" value="ECO:0007669"/>
    <property type="project" value="UniProtKB-SubCell"/>
</dbReference>
<comment type="subcellular location">
    <subcellularLocation>
        <location evidence="1">Cytoplasm</location>
    </subcellularLocation>
</comment>
<keyword evidence="5" id="KW-1185">Reference proteome</keyword>
<dbReference type="KEGG" id="bbel:109471611"/>
<feature type="compositionally biased region" description="Polar residues" evidence="4">
    <location>
        <begin position="304"/>
        <end position="356"/>
    </location>
</feature>
<proteinExistence type="predicted"/>
<dbReference type="AlphaFoldDB" id="A0A6P4YQ35"/>
<feature type="compositionally biased region" description="Basic and acidic residues" evidence="4">
    <location>
        <begin position="281"/>
        <end position="291"/>
    </location>
</feature>
<feature type="compositionally biased region" description="Basic and acidic residues" evidence="4">
    <location>
        <begin position="403"/>
        <end position="412"/>
    </location>
</feature>
<feature type="compositionally biased region" description="Low complexity" evidence="4">
    <location>
        <begin position="198"/>
        <end position="250"/>
    </location>
</feature>
<keyword evidence="3" id="KW-0175">Coiled coil</keyword>